<dbReference type="SUPFAM" id="SSF49785">
    <property type="entry name" value="Galactose-binding domain-like"/>
    <property type="match status" value="1"/>
</dbReference>
<dbReference type="AlphaFoldDB" id="A0A6P8H487"/>
<gene>
    <name evidence="11" type="primary">LOC116225070</name>
</gene>
<feature type="compositionally biased region" description="Basic and acidic residues" evidence="8">
    <location>
        <begin position="144"/>
        <end position="161"/>
    </location>
</feature>
<proteinExistence type="inferred from homology"/>
<dbReference type="Proteomes" id="UP000515152">
    <property type="component" value="Chromosome 19"/>
</dbReference>
<dbReference type="GO" id="GO:0010185">
    <property type="term" value="P:regulation of cellular defense response"/>
    <property type="evidence" value="ECO:0007669"/>
    <property type="project" value="UniProtKB-ARBA"/>
</dbReference>
<evidence type="ECO:0000256" key="8">
    <source>
        <dbReference type="SAM" id="MobiDB-lite"/>
    </source>
</evidence>
<dbReference type="InterPro" id="IPR051941">
    <property type="entry name" value="BG_Antigen-Binding_Lectin"/>
</dbReference>
<protein>
    <submittedName>
        <fullName evidence="11">Fucolectin-like</fullName>
    </submittedName>
</protein>
<dbReference type="InterPro" id="IPR008979">
    <property type="entry name" value="Galactose-bd-like_sf"/>
</dbReference>
<keyword evidence="10" id="KW-1185">Reference proteome</keyword>
<evidence type="ECO:0000259" key="9">
    <source>
        <dbReference type="SMART" id="SM00607"/>
    </source>
</evidence>
<feature type="region of interest" description="Disordered" evidence="8">
    <location>
        <begin position="1"/>
        <end position="39"/>
    </location>
</feature>
<sequence>MRDKTIQSSTFNSSTAAKKAIDGNRSGMPQDGSCAQTEAETNPWWRVDLLESYRVTTVTITNREDCCAERINGAEIRIGNSLENNGNSNPRCTVISSIPAGGASTFQCNGMEGRYVNIFSRAYRQHLTLCEVEVNAVPVPVGMESDKSWKGEKQAEADTKSQRKQRNPSGLGNFSFSATGTRRICGLSEPGARHCVK</sequence>
<accession>A0A6P8H487</accession>
<feature type="compositionally biased region" description="Polar residues" evidence="8">
    <location>
        <begin position="1"/>
        <end position="16"/>
    </location>
</feature>
<keyword evidence="7" id="KW-1015">Disulfide bond</keyword>
<evidence type="ECO:0000313" key="11">
    <source>
        <dbReference type="RefSeq" id="XP_031442497.1"/>
    </source>
</evidence>
<evidence type="ECO:0000256" key="6">
    <source>
        <dbReference type="ARBA" id="ARBA00022837"/>
    </source>
</evidence>
<keyword evidence="5" id="KW-0430">Lectin</keyword>
<feature type="region of interest" description="Disordered" evidence="8">
    <location>
        <begin position="142"/>
        <end position="175"/>
    </location>
</feature>
<reference evidence="11" key="1">
    <citation type="submission" date="2025-08" db="UniProtKB">
        <authorList>
            <consortium name="RefSeq"/>
        </authorList>
    </citation>
    <scope>IDENTIFICATION</scope>
</reference>
<evidence type="ECO:0000256" key="3">
    <source>
        <dbReference type="ARBA" id="ARBA00011233"/>
    </source>
</evidence>
<dbReference type="PANTHER" id="PTHR45713:SF6">
    <property type="entry name" value="F5_8 TYPE C DOMAIN-CONTAINING PROTEIN"/>
    <property type="match status" value="1"/>
</dbReference>
<dbReference type="RefSeq" id="XP_031442497.1">
    <property type="nucleotide sequence ID" value="XM_031586637.1"/>
</dbReference>
<name>A0A6P8H487_CLUHA</name>
<dbReference type="SMART" id="SM00607">
    <property type="entry name" value="FTP"/>
    <property type="match status" value="1"/>
</dbReference>
<dbReference type="KEGG" id="char:116225070"/>
<organism evidence="10 11">
    <name type="scientific">Clupea harengus</name>
    <name type="common">Atlantic herring</name>
    <dbReference type="NCBI Taxonomy" id="7950"/>
    <lineage>
        <taxon>Eukaryota</taxon>
        <taxon>Metazoa</taxon>
        <taxon>Chordata</taxon>
        <taxon>Craniata</taxon>
        <taxon>Vertebrata</taxon>
        <taxon>Euteleostomi</taxon>
        <taxon>Actinopterygii</taxon>
        <taxon>Neopterygii</taxon>
        <taxon>Teleostei</taxon>
        <taxon>Clupei</taxon>
        <taxon>Clupeiformes</taxon>
        <taxon>Clupeoidei</taxon>
        <taxon>Clupeidae</taxon>
        <taxon>Clupea</taxon>
    </lineage>
</organism>
<feature type="domain" description="Fucolectin tachylectin-4 pentraxin-1" evidence="9">
    <location>
        <begin position="1"/>
        <end position="140"/>
    </location>
</feature>
<dbReference type="Gene3D" id="2.60.120.260">
    <property type="entry name" value="Galactose-binding domain-like"/>
    <property type="match status" value="1"/>
</dbReference>
<dbReference type="GO" id="GO:0001868">
    <property type="term" value="P:regulation of complement activation, lectin pathway"/>
    <property type="evidence" value="ECO:0007669"/>
    <property type="project" value="UniProtKB-ARBA"/>
</dbReference>
<comment type="function">
    <text evidence="1">Acts as a defensive agent. Recognizes blood group fucosylated oligosaccharides including A, B, H and Lewis B-type antigens. Does not recognize Lewis A antigen and has low affinity for monovalent haptens.</text>
</comment>
<dbReference type="Pfam" id="PF22633">
    <property type="entry name" value="F5_F8_type_C_2"/>
    <property type="match status" value="1"/>
</dbReference>
<evidence type="ECO:0000313" key="10">
    <source>
        <dbReference type="Proteomes" id="UP000515152"/>
    </source>
</evidence>
<dbReference type="OrthoDB" id="547680at2759"/>
<keyword evidence="6" id="KW-0106">Calcium</keyword>
<evidence type="ECO:0000256" key="1">
    <source>
        <dbReference type="ARBA" id="ARBA00002219"/>
    </source>
</evidence>
<comment type="similarity">
    <text evidence="2">Belongs to the fucolectin family.</text>
</comment>
<dbReference type="GO" id="GO:0046872">
    <property type="term" value="F:metal ion binding"/>
    <property type="evidence" value="ECO:0007669"/>
    <property type="project" value="UniProtKB-KW"/>
</dbReference>
<dbReference type="InterPro" id="IPR006585">
    <property type="entry name" value="FTP1"/>
</dbReference>
<keyword evidence="4" id="KW-0479">Metal-binding</keyword>
<dbReference type="GeneID" id="116225070"/>
<dbReference type="GO" id="GO:0042806">
    <property type="term" value="F:fucose binding"/>
    <property type="evidence" value="ECO:0007669"/>
    <property type="project" value="UniProtKB-ARBA"/>
</dbReference>
<comment type="subunit">
    <text evidence="3">Homotrimer.</text>
</comment>
<evidence type="ECO:0000256" key="5">
    <source>
        <dbReference type="ARBA" id="ARBA00022734"/>
    </source>
</evidence>
<dbReference type="PANTHER" id="PTHR45713">
    <property type="entry name" value="FTP DOMAIN-CONTAINING PROTEIN"/>
    <property type="match status" value="1"/>
</dbReference>
<evidence type="ECO:0000256" key="4">
    <source>
        <dbReference type="ARBA" id="ARBA00022723"/>
    </source>
</evidence>
<evidence type="ECO:0000256" key="2">
    <source>
        <dbReference type="ARBA" id="ARBA00010147"/>
    </source>
</evidence>
<evidence type="ECO:0000256" key="7">
    <source>
        <dbReference type="ARBA" id="ARBA00023157"/>
    </source>
</evidence>